<evidence type="ECO:0000313" key="2">
    <source>
        <dbReference type="EMBL" id="SHE60637.1"/>
    </source>
</evidence>
<dbReference type="Proteomes" id="UP000184148">
    <property type="component" value="Unassembled WGS sequence"/>
</dbReference>
<accession>A0A1M4UVG7</accession>
<dbReference type="OrthoDB" id="1786582at2"/>
<gene>
    <name evidence="2" type="ORF">SAMN02745133_00773</name>
</gene>
<sequence length="212" mass="23729">MGNPVYGKNEKVTPGKAFAQQGLTLIEVLVSMVLFIFLVNTAYAFLFSGVISYVKYSDENDVRSQLRIGMNRMERELKEARWLTTNTGPSVLKFRLPKHMTDTNKGIPLTFSRDKIVSYYVKDGELLRRIYDIPSSGFDGQSPNRGDPASRPNEGVNSIARNIESLELTYLPEDAADNSYKTTVLITLTGKGRSAKPIVLTSTVRLRAQKGW</sequence>
<organism evidence="2 3">
    <name type="scientific">Desulforamulus putei DSM 12395</name>
    <dbReference type="NCBI Taxonomy" id="1121429"/>
    <lineage>
        <taxon>Bacteria</taxon>
        <taxon>Bacillati</taxon>
        <taxon>Bacillota</taxon>
        <taxon>Clostridia</taxon>
        <taxon>Eubacteriales</taxon>
        <taxon>Peptococcaceae</taxon>
        <taxon>Desulforamulus</taxon>
    </lineage>
</organism>
<dbReference type="RefSeq" id="WP_073235989.1">
    <property type="nucleotide sequence ID" value="NZ_FQUY01000003.1"/>
</dbReference>
<dbReference type="InterPro" id="IPR012902">
    <property type="entry name" value="N_methyl_site"/>
</dbReference>
<protein>
    <submittedName>
        <fullName evidence="2">Prepilin-type N-terminal cleavage/methylation domain-containing protein</fullName>
    </submittedName>
</protein>
<keyword evidence="1" id="KW-0472">Membrane</keyword>
<keyword evidence="3" id="KW-1185">Reference proteome</keyword>
<dbReference type="STRING" id="1121429.SAMN02745133_00773"/>
<reference evidence="3" key="1">
    <citation type="submission" date="2016-11" db="EMBL/GenBank/DDBJ databases">
        <authorList>
            <person name="Varghese N."/>
            <person name="Submissions S."/>
        </authorList>
    </citation>
    <scope>NUCLEOTIDE SEQUENCE [LARGE SCALE GENOMIC DNA]</scope>
    <source>
        <strain evidence="3">DSM 12395</strain>
    </source>
</reference>
<feature type="transmembrane region" description="Helical" evidence="1">
    <location>
        <begin position="28"/>
        <end position="54"/>
    </location>
</feature>
<dbReference type="EMBL" id="FQUY01000003">
    <property type="protein sequence ID" value="SHE60637.1"/>
    <property type="molecule type" value="Genomic_DNA"/>
</dbReference>
<dbReference type="NCBIfam" id="TIGR02532">
    <property type="entry name" value="IV_pilin_GFxxxE"/>
    <property type="match status" value="1"/>
</dbReference>
<keyword evidence="1" id="KW-1133">Transmembrane helix</keyword>
<evidence type="ECO:0000256" key="1">
    <source>
        <dbReference type="SAM" id="Phobius"/>
    </source>
</evidence>
<dbReference type="AlphaFoldDB" id="A0A1M4UVG7"/>
<keyword evidence="1" id="KW-0812">Transmembrane</keyword>
<evidence type="ECO:0000313" key="3">
    <source>
        <dbReference type="Proteomes" id="UP000184148"/>
    </source>
</evidence>
<proteinExistence type="predicted"/>
<name>A0A1M4UVG7_9FIRM</name>